<dbReference type="PANTHER" id="PTHR45528">
    <property type="entry name" value="SENSOR HISTIDINE KINASE CPXA"/>
    <property type="match status" value="1"/>
</dbReference>
<dbReference type="PROSITE" id="PS50109">
    <property type="entry name" value="HIS_KIN"/>
    <property type="match status" value="1"/>
</dbReference>
<keyword evidence="8" id="KW-1133">Transmembrane helix</keyword>
<dbReference type="SMART" id="SM00388">
    <property type="entry name" value="HisKA"/>
    <property type="match status" value="1"/>
</dbReference>
<organism evidence="12 13">
    <name type="scientific">Ruminococcus flavefaciens</name>
    <dbReference type="NCBI Taxonomy" id="1265"/>
    <lineage>
        <taxon>Bacteria</taxon>
        <taxon>Bacillati</taxon>
        <taxon>Bacillota</taxon>
        <taxon>Clostridia</taxon>
        <taxon>Eubacteriales</taxon>
        <taxon>Oscillospiraceae</taxon>
        <taxon>Ruminococcus</taxon>
    </lineage>
</organism>
<dbReference type="SUPFAM" id="SSF47384">
    <property type="entry name" value="Homodimeric domain of signal transducing histidine kinase"/>
    <property type="match status" value="1"/>
</dbReference>
<reference evidence="12 13" key="1">
    <citation type="submission" date="2016-11" db="EMBL/GenBank/DDBJ databases">
        <authorList>
            <person name="Jaros S."/>
            <person name="Januszkiewicz K."/>
            <person name="Wedrychowicz H."/>
        </authorList>
    </citation>
    <scope>NUCLEOTIDE SEQUENCE [LARGE SCALE GENOMIC DNA]</scope>
    <source>
        <strain evidence="12 13">YL228</strain>
    </source>
</reference>
<evidence type="ECO:0000256" key="10">
    <source>
        <dbReference type="ARBA" id="ARBA00023136"/>
    </source>
</evidence>
<evidence type="ECO:0000256" key="1">
    <source>
        <dbReference type="ARBA" id="ARBA00000085"/>
    </source>
</evidence>
<evidence type="ECO:0000313" key="13">
    <source>
        <dbReference type="Proteomes" id="UP000183461"/>
    </source>
</evidence>
<dbReference type="SMART" id="SM00387">
    <property type="entry name" value="HATPase_c"/>
    <property type="match status" value="1"/>
</dbReference>
<protein>
    <recommendedName>
        <fullName evidence="3">histidine kinase</fullName>
        <ecNumber evidence="3">2.7.13.3</ecNumber>
    </recommendedName>
</protein>
<dbReference type="InterPro" id="IPR004358">
    <property type="entry name" value="Sig_transdc_His_kin-like_C"/>
</dbReference>
<dbReference type="Proteomes" id="UP000183461">
    <property type="component" value="Unassembled WGS sequence"/>
</dbReference>
<dbReference type="InterPro" id="IPR005467">
    <property type="entry name" value="His_kinase_dom"/>
</dbReference>
<sequence>MIYVIFFVMAAVIVFLTVKVCLLKKSAKEITAAMPDILKKDTNSLIGISSRDMDMCKLADSLNKQLKEVREQQLRYELGNTELKNAITNISHDLRTPLTAICGYLDMFGKTDVTEKQQRYLDIMHERADMMKQLTEELFRYSVIVTDGTEMECENVFVNQLLAESISSFYPALKSSGIEPKIELTEQRVERFVNKAALSRVFSNLLNNAVKYSGGDLEISLSHTGDITFSNTAKKLSAVDVEQLFDRFYTVEAAHHSTGLGLSIARTLVERMGGTITAEYNKERLNIILKL</sequence>
<evidence type="ECO:0000256" key="8">
    <source>
        <dbReference type="ARBA" id="ARBA00022989"/>
    </source>
</evidence>
<evidence type="ECO:0000256" key="2">
    <source>
        <dbReference type="ARBA" id="ARBA00004141"/>
    </source>
</evidence>
<keyword evidence="9" id="KW-0902">Two-component regulatory system</keyword>
<dbReference type="CDD" id="cd00082">
    <property type="entry name" value="HisKA"/>
    <property type="match status" value="1"/>
</dbReference>
<keyword evidence="4" id="KW-0597">Phosphoprotein</keyword>
<dbReference type="Gene3D" id="1.10.287.130">
    <property type="match status" value="1"/>
</dbReference>
<evidence type="ECO:0000256" key="4">
    <source>
        <dbReference type="ARBA" id="ARBA00022553"/>
    </source>
</evidence>
<comment type="subcellular location">
    <subcellularLocation>
        <location evidence="2">Membrane</location>
        <topology evidence="2">Multi-pass membrane protein</topology>
    </subcellularLocation>
</comment>
<dbReference type="InterPro" id="IPR003661">
    <property type="entry name" value="HisK_dim/P_dom"/>
</dbReference>
<gene>
    <name evidence="12" type="ORF">SAMN02910280_0606</name>
</gene>
<name>A0A1K1LRV1_RUMFL</name>
<keyword evidence="10" id="KW-0472">Membrane</keyword>
<dbReference type="GO" id="GO:0000155">
    <property type="term" value="F:phosphorelay sensor kinase activity"/>
    <property type="evidence" value="ECO:0007669"/>
    <property type="project" value="InterPro"/>
</dbReference>
<accession>A0A1K1LRV1</accession>
<keyword evidence="6" id="KW-0812">Transmembrane</keyword>
<comment type="catalytic activity">
    <reaction evidence="1">
        <text>ATP + protein L-histidine = ADP + protein N-phospho-L-histidine.</text>
        <dbReference type="EC" id="2.7.13.3"/>
    </reaction>
</comment>
<dbReference type="AlphaFoldDB" id="A0A1K1LRV1"/>
<dbReference type="InterPro" id="IPR036890">
    <property type="entry name" value="HATPase_C_sf"/>
</dbReference>
<evidence type="ECO:0000256" key="6">
    <source>
        <dbReference type="ARBA" id="ARBA00022692"/>
    </source>
</evidence>
<dbReference type="EC" id="2.7.13.3" evidence="3"/>
<keyword evidence="5" id="KW-0808">Transferase</keyword>
<dbReference type="EMBL" id="FPIP01000001">
    <property type="protein sequence ID" value="SFW12374.1"/>
    <property type="molecule type" value="Genomic_DNA"/>
</dbReference>
<dbReference type="SUPFAM" id="SSF55874">
    <property type="entry name" value="ATPase domain of HSP90 chaperone/DNA topoisomerase II/histidine kinase"/>
    <property type="match status" value="1"/>
</dbReference>
<dbReference type="Pfam" id="PF00512">
    <property type="entry name" value="HisKA"/>
    <property type="match status" value="1"/>
</dbReference>
<evidence type="ECO:0000256" key="3">
    <source>
        <dbReference type="ARBA" id="ARBA00012438"/>
    </source>
</evidence>
<dbReference type="PANTHER" id="PTHR45528:SF8">
    <property type="entry name" value="HISTIDINE KINASE"/>
    <property type="match status" value="1"/>
</dbReference>
<evidence type="ECO:0000256" key="5">
    <source>
        <dbReference type="ARBA" id="ARBA00022679"/>
    </source>
</evidence>
<dbReference type="Gene3D" id="3.30.565.10">
    <property type="entry name" value="Histidine kinase-like ATPase, C-terminal domain"/>
    <property type="match status" value="1"/>
</dbReference>
<dbReference type="InterPro" id="IPR036097">
    <property type="entry name" value="HisK_dim/P_sf"/>
</dbReference>
<dbReference type="PRINTS" id="PR00344">
    <property type="entry name" value="BCTRLSENSOR"/>
</dbReference>
<evidence type="ECO:0000256" key="9">
    <source>
        <dbReference type="ARBA" id="ARBA00023012"/>
    </source>
</evidence>
<dbReference type="GO" id="GO:0005886">
    <property type="term" value="C:plasma membrane"/>
    <property type="evidence" value="ECO:0007669"/>
    <property type="project" value="TreeGrafter"/>
</dbReference>
<keyword evidence="7" id="KW-0418">Kinase</keyword>
<dbReference type="InterPro" id="IPR050398">
    <property type="entry name" value="HssS/ArlS-like"/>
</dbReference>
<evidence type="ECO:0000313" key="12">
    <source>
        <dbReference type="EMBL" id="SFW12374.1"/>
    </source>
</evidence>
<feature type="domain" description="Histidine kinase" evidence="11">
    <location>
        <begin position="89"/>
        <end position="291"/>
    </location>
</feature>
<proteinExistence type="predicted"/>
<evidence type="ECO:0000259" key="11">
    <source>
        <dbReference type="PROSITE" id="PS50109"/>
    </source>
</evidence>
<dbReference type="InterPro" id="IPR003594">
    <property type="entry name" value="HATPase_dom"/>
</dbReference>
<evidence type="ECO:0000256" key="7">
    <source>
        <dbReference type="ARBA" id="ARBA00022777"/>
    </source>
</evidence>
<dbReference type="Pfam" id="PF02518">
    <property type="entry name" value="HATPase_c"/>
    <property type="match status" value="1"/>
</dbReference>